<dbReference type="InterPro" id="IPR010163">
    <property type="entry name" value="Csa3"/>
</dbReference>
<reference evidence="3" key="2">
    <citation type="submission" date="2016-10" db="EMBL/GenBank/DDBJ databases">
        <authorList>
            <person name="de Groot N.N."/>
        </authorList>
    </citation>
    <scope>NUCLEOTIDE SEQUENCE [LARGE SCALE GENOMIC DNA]</scope>
    <source>
        <strain evidence="3">CDM_6</strain>
    </source>
</reference>
<accession>A0A1G6Y8I4</accession>
<dbReference type="Proteomes" id="UP000199320">
    <property type="component" value="Unassembled WGS sequence"/>
</dbReference>
<dbReference type="SUPFAM" id="SSF46785">
    <property type="entry name" value="Winged helix' DNA-binding domain"/>
    <property type="match status" value="1"/>
</dbReference>
<gene>
    <name evidence="3" type="ORF">SAMN04488694_12914</name>
    <name evidence="2" type="ORF">SAMN05192552_10599</name>
</gene>
<dbReference type="RefSeq" id="WP_092935099.1">
    <property type="nucleotide sequence ID" value="NZ_FMZP01000059.1"/>
</dbReference>
<evidence type="ECO:0000313" key="2">
    <source>
        <dbReference type="EMBL" id="SDD85886.1"/>
    </source>
</evidence>
<name>A0A1G6Y8I4_9EURY</name>
<organism evidence="2 5">
    <name type="scientific">Natrinema hispanicum</name>
    <dbReference type="NCBI Taxonomy" id="392421"/>
    <lineage>
        <taxon>Archaea</taxon>
        <taxon>Methanobacteriati</taxon>
        <taxon>Methanobacteriota</taxon>
        <taxon>Stenosarchaea group</taxon>
        <taxon>Halobacteria</taxon>
        <taxon>Halobacteriales</taxon>
        <taxon>Natrialbaceae</taxon>
        <taxon>Natrinema</taxon>
    </lineage>
</organism>
<protein>
    <submittedName>
        <fullName evidence="2">CRISPR-associated HTH regulatory protein, Csa3 family</fullName>
    </submittedName>
    <submittedName>
        <fullName evidence="3">CRISPR-associated protein Csa3</fullName>
    </submittedName>
</protein>
<dbReference type="AlphaFoldDB" id="A0A1G6Y8I4"/>
<dbReference type="Proteomes" id="UP000324021">
    <property type="component" value="Unassembled WGS sequence"/>
</dbReference>
<evidence type="ECO:0000259" key="1">
    <source>
        <dbReference type="Pfam" id="PF22662"/>
    </source>
</evidence>
<dbReference type="STRING" id="392421.SAMN04488694_12914"/>
<dbReference type="InterPro" id="IPR036390">
    <property type="entry name" value="WH_DNA-bd_sf"/>
</dbReference>
<feature type="domain" description="Csa3 N-terminal" evidence="1">
    <location>
        <begin position="2"/>
        <end position="114"/>
    </location>
</feature>
<keyword evidence="4" id="KW-1185">Reference proteome</keyword>
<dbReference type="InterPro" id="IPR054588">
    <property type="entry name" value="Csa3_N"/>
</dbReference>
<dbReference type="EMBL" id="FMZP01000059">
    <property type="protein sequence ID" value="SDD85886.1"/>
    <property type="molecule type" value="Genomic_DNA"/>
</dbReference>
<reference evidence="4 5" key="1">
    <citation type="submission" date="2016-10" db="EMBL/GenBank/DDBJ databases">
        <authorList>
            <person name="Varghese N."/>
            <person name="Submissions S."/>
        </authorList>
    </citation>
    <scope>NUCLEOTIDE SEQUENCE [LARGE SCALE GENOMIC DNA]</scope>
    <source>
        <strain evidence="2 5">CDM_1</strain>
        <strain evidence="4">CDM_6</strain>
    </source>
</reference>
<evidence type="ECO:0000313" key="3">
    <source>
        <dbReference type="EMBL" id="SEU03088.1"/>
    </source>
</evidence>
<sequence>MRTYISTIGHYSPRVMRPILDNGLDADDVVVLLRPRGDTSDRAKSAIQDVDQTVNELGPGSDVVVEEVSYEAFEAAVLECVDVLEAAEGTVVLNFDGGPREIFLPLTVAAIARPEVVDLALQFRDVDEVIEEIGLPNLMSRPSDATLDTLRYLVSIDESTTLPRVSDETGKSRSTIGRHLDALDSDGAVETWMEGKTRHVAPTLAGRLRT</sequence>
<evidence type="ECO:0000313" key="4">
    <source>
        <dbReference type="Proteomes" id="UP000199320"/>
    </source>
</evidence>
<evidence type="ECO:0000313" key="5">
    <source>
        <dbReference type="Proteomes" id="UP000324021"/>
    </source>
</evidence>
<dbReference type="Pfam" id="PF22662">
    <property type="entry name" value="Csa3_N"/>
    <property type="match status" value="1"/>
</dbReference>
<dbReference type="OrthoDB" id="116640at2157"/>
<dbReference type="NCBIfam" id="TIGR01884">
    <property type="entry name" value="cas_HTH"/>
    <property type="match status" value="1"/>
</dbReference>
<dbReference type="EMBL" id="FOIC01000029">
    <property type="protein sequence ID" value="SEU03088.1"/>
    <property type="molecule type" value="Genomic_DNA"/>
</dbReference>
<dbReference type="Gene3D" id="3.40.50.11700">
    <property type="match status" value="1"/>
</dbReference>
<proteinExistence type="predicted"/>